<evidence type="ECO:0000256" key="6">
    <source>
        <dbReference type="ARBA" id="ARBA00022833"/>
    </source>
</evidence>
<evidence type="ECO:0000259" key="8">
    <source>
        <dbReference type="Pfam" id="PF04389"/>
    </source>
</evidence>
<dbReference type="PANTHER" id="PTHR12147">
    <property type="entry name" value="METALLOPEPTIDASE M28 FAMILY MEMBER"/>
    <property type="match status" value="1"/>
</dbReference>
<name>A0ABT9L476_9ACTN</name>
<keyword evidence="10" id="KW-1185">Reference proteome</keyword>
<dbReference type="PANTHER" id="PTHR12147:SF26">
    <property type="entry name" value="PEPTIDASE M28 DOMAIN-CONTAINING PROTEIN"/>
    <property type="match status" value="1"/>
</dbReference>
<gene>
    <name evidence="9" type="ORF">JOF35_007463</name>
</gene>
<evidence type="ECO:0000313" key="10">
    <source>
        <dbReference type="Proteomes" id="UP001234880"/>
    </source>
</evidence>
<feature type="chain" id="PRO_5047021356" evidence="7">
    <location>
        <begin position="24"/>
        <end position="307"/>
    </location>
</feature>
<evidence type="ECO:0000256" key="5">
    <source>
        <dbReference type="ARBA" id="ARBA00022801"/>
    </source>
</evidence>
<dbReference type="Proteomes" id="UP001234880">
    <property type="component" value="Unassembled WGS sequence"/>
</dbReference>
<dbReference type="SUPFAM" id="SSF53187">
    <property type="entry name" value="Zn-dependent exopeptidases"/>
    <property type="match status" value="1"/>
</dbReference>
<dbReference type="RefSeq" id="WP_307111954.1">
    <property type="nucleotide sequence ID" value="NZ_JAURUE010000002.1"/>
</dbReference>
<proteinExistence type="inferred from homology"/>
<dbReference type="CDD" id="cd03876">
    <property type="entry name" value="M28_SGAP_like"/>
    <property type="match status" value="1"/>
</dbReference>
<evidence type="ECO:0000313" key="9">
    <source>
        <dbReference type="EMBL" id="MDP9615125.1"/>
    </source>
</evidence>
<dbReference type="InterPro" id="IPR007484">
    <property type="entry name" value="Peptidase_M28"/>
</dbReference>
<comment type="caution">
    <text evidence="9">The sequence shown here is derived from an EMBL/GenBank/DDBJ whole genome shotgun (WGS) entry which is preliminary data.</text>
</comment>
<feature type="signal peptide" evidence="7">
    <location>
        <begin position="1"/>
        <end position="23"/>
    </location>
</feature>
<evidence type="ECO:0000256" key="4">
    <source>
        <dbReference type="ARBA" id="ARBA00022729"/>
    </source>
</evidence>
<keyword evidence="2" id="KW-0645">Protease</keyword>
<dbReference type="Gene3D" id="3.40.630.10">
    <property type="entry name" value="Zn peptidases"/>
    <property type="match status" value="1"/>
</dbReference>
<evidence type="ECO:0000256" key="3">
    <source>
        <dbReference type="ARBA" id="ARBA00022723"/>
    </source>
</evidence>
<dbReference type="Pfam" id="PF04389">
    <property type="entry name" value="Peptidase_M28"/>
    <property type="match status" value="1"/>
</dbReference>
<dbReference type="EC" id="3.4.11.24" evidence="9"/>
<dbReference type="EMBL" id="JAURUE010000002">
    <property type="protein sequence ID" value="MDP9615125.1"/>
    <property type="molecule type" value="Genomic_DNA"/>
</dbReference>
<dbReference type="GO" id="GO:0004177">
    <property type="term" value="F:aminopeptidase activity"/>
    <property type="evidence" value="ECO:0007669"/>
    <property type="project" value="UniProtKB-KW"/>
</dbReference>
<keyword evidence="5 9" id="KW-0378">Hydrolase</keyword>
<dbReference type="InterPro" id="IPR045175">
    <property type="entry name" value="M28_fam"/>
</dbReference>
<protein>
    <submittedName>
        <fullName evidence="9">Aminopeptidase S</fullName>
        <ecNumber evidence="9">3.4.11.24</ecNumber>
    </submittedName>
</protein>
<sequence>MLAAGTGAALAAALLSGASAADATVPTRAAAPDIDIAAVKADLGELQSIADENGGNRAHGEAGYEKSLDFIKGKLDEAGFTTSVQEFTSGGAKGYNLVADWPGGDDGKVVMAGSHLDSVQAGPGINDNGSGSAAILEVALAVAKANLQPAKHLRFAWWGDEEDGMVGSTHYVDSLASDEASKIDSYLNFDMLGSPNPGYFVYDDDPELEKVFTDWYAAKDIATEPETEGDGRSDHAPFKDAGVRVGGLFSGAETTKSQAQADQWGGTAGEAFDPCYHSACDTVSNIDDKALDLNTDAIAHAIWELSS</sequence>
<accession>A0ABT9L476</accession>
<feature type="domain" description="Peptidase M28" evidence="8">
    <location>
        <begin position="96"/>
        <end position="301"/>
    </location>
</feature>
<dbReference type="InterPro" id="IPR041756">
    <property type="entry name" value="M28_SGAP-like"/>
</dbReference>
<keyword evidence="9" id="KW-0031">Aminopeptidase</keyword>
<keyword evidence="3" id="KW-0479">Metal-binding</keyword>
<comment type="similarity">
    <text evidence="1">Belongs to the peptidase M28 family. M28A subfamily.</text>
</comment>
<organism evidence="9 10">
    <name type="scientific">Streptomyces demainii</name>
    <dbReference type="NCBI Taxonomy" id="588122"/>
    <lineage>
        <taxon>Bacteria</taxon>
        <taxon>Bacillati</taxon>
        <taxon>Actinomycetota</taxon>
        <taxon>Actinomycetes</taxon>
        <taxon>Kitasatosporales</taxon>
        <taxon>Streptomycetaceae</taxon>
        <taxon>Streptomyces</taxon>
    </lineage>
</organism>
<evidence type="ECO:0000256" key="2">
    <source>
        <dbReference type="ARBA" id="ARBA00022670"/>
    </source>
</evidence>
<evidence type="ECO:0000256" key="1">
    <source>
        <dbReference type="ARBA" id="ARBA00005957"/>
    </source>
</evidence>
<keyword evidence="4 7" id="KW-0732">Signal</keyword>
<evidence type="ECO:0000256" key="7">
    <source>
        <dbReference type="SAM" id="SignalP"/>
    </source>
</evidence>
<keyword evidence="6" id="KW-0862">Zinc</keyword>
<reference evidence="9 10" key="1">
    <citation type="submission" date="2023-07" db="EMBL/GenBank/DDBJ databases">
        <title>Sequencing the genomes of 1000 actinobacteria strains.</title>
        <authorList>
            <person name="Klenk H.-P."/>
        </authorList>
    </citation>
    <scope>NUCLEOTIDE SEQUENCE [LARGE SCALE GENOMIC DNA]</scope>
    <source>
        <strain evidence="9 10">DSM 41600</strain>
    </source>
</reference>